<dbReference type="eggNOG" id="COG0561">
    <property type="taxonomic scope" value="Bacteria"/>
</dbReference>
<sequence length="268" mass="29809">MRDVKIVFSDIDGTLLNSRHRMLDSTHKAIMDLQKSGIPFVIVTARGPSGVRPIFKRYGFVCPMICYSGALIIDENERIVHSEGFGAEDARSIISYIEESGFDCTWNIYSEELWIVNDRSDKRIRVEEEIVEVDAQEGSIDLLPEGAIVGKLLCMCEPEAICHIEDELKKRFPKLSIVKSSDILLEVMGRGITKASGIERVCTDLSIPLESAAAFGDHYNDAQMLRAVGMPFLMGNAPKDMQKEFECVIGSNDEPSIYNALKGLGIID</sequence>
<dbReference type="PROSITE" id="PS01228">
    <property type="entry name" value="COF_1"/>
    <property type="match status" value="1"/>
</dbReference>
<dbReference type="GO" id="GO:0000287">
    <property type="term" value="F:magnesium ion binding"/>
    <property type="evidence" value="ECO:0007669"/>
    <property type="project" value="TreeGrafter"/>
</dbReference>
<evidence type="ECO:0008006" key="3">
    <source>
        <dbReference type="Google" id="ProtNLM"/>
    </source>
</evidence>
<gene>
    <name evidence="1" type="ORF">SAMN04487884_10428</name>
</gene>
<dbReference type="Proteomes" id="UP000182584">
    <property type="component" value="Unassembled WGS sequence"/>
</dbReference>
<dbReference type="EMBL" id="FOGJ01000004">
    <property type="protein sequence ID" value="SER30477.1"/>
    <property type="molecule type" value="Genomic_DNA"/>
</dbReference>
<dbReference type="InterPro" id="IPR036412">
    <property type="entry name" value="HAD-like_sf"/>
</dbReference>
<dbReference type="Pfam" id="PF08282">
    <property type="entry name" value="Hydrolase_3"/>
    <property type="match status" value="1"/>
</dbReference>
<dbReference type="GO" id="GO:0016791">
    <property type="term" value="F:phosphatase activity"/>
    <property type="evidence" value="ECO:0007669"/>
    <property type="project" value="UniProtKB-ARBA"/>
</dbReference>
<organism evidence="1 2">
    <name type="scientific">Butyrivibrio fibrisolvens</name>
    <dbReference type="NCBI Taxonomy" id="831"/>
    <lineage>
        <taxon>Bacteria</taxon>
        <taxon>Bacillati</taxon>
        <taxon>Bacillota</taxon>
        <taxon>Clostridia</taxon>
        <taxon>Lachnospirales</taxon>
        <taxon>Lachnospiraceae</taxon>
        <taxon>Butyrivibrio</taxon>
    </lineage>
</organism>
<dbReference type="NCBIfam" id="TIGR00099">
    <property type="entry name" value="Cof-subfamily"/>
    <property type="match status" value="1"/>
</dbReference>
<proteinExistence type="predicted"/>
<dbReference type="Gene3D" id="3.40.50.1000">
    <property type="entry name" value="HAD superfamily/HAD-like"/>
    <property type="match status" value="1"/>
</dbReference>
<accession>A0A1H9N3X1</accession>
<dbReference type="InterPro" id="IPR006379">
    <property type="entry name" value="HAD-SF_hydro_IIB"/>
</dbReference>
<dbReference type="CDD" id="cd07516">
    <property type="entry name" value="HAD_Pase"/>
    <property type="match status" value="1"/>
</dbReference>
<dbReference type="AlphaFoldDB" id="A0A1H9N3X1"/>
<dbReference type="PANTHER" id="PTHR10000:SF8">
    <property type="entry name" value="HAD SUPERFAMILY HYDROLASE-LIKE, TYPE 3"/>
    <property type="match status" value="1"/>
</dbReference>
<dbReference type="PANTHER" id="PTHR10000">
    <property type="entry name" value="PHOSPHOSERINE PHOSPHATASE"/>
    <property type="match status" value="1"/>
</dbReference>
<dbReference type="SFLD" id="SFLDG01140">
    <property type="entry name" value="C2.B:_Phosphomannomutase_and_P"/>
    <property type="match status" value="1"/>
</dbReference>
<dbReference type="Gene3D" id="3.30.1240.10">
    <property type="match status" value="1"/>
</dbReference>
<dbReference type="InterPro" id="IPR023214">
    <property type="entry name" value="HAD_sf"/>
</dbReference>
<evidence type="ECO:0000313" key="1">
    <source>
        <dbReference type="EMBL" id="SER30477.1"/>
    </source>
</evidence>
<reference evidence="1 2" key="1">
    <citation type="submission" date="2016-10" db="EMBL/GenBank/DDBJ databases">
        <authorList>
            <person name="de Groot N.N."/>
        </authorList>
    </citation>
    <scope>NUCLEOTIDE SEQUENCE [LARGE SCALE GENOMIC DNA]</scope>
    <source>
        <strain evidence="1 2">AR40</strain>
    </source>
</reference>
<dbReference type="GO" id="GO:0005829">
    <property type="term" value="C:cytosol"/>
    <property type="evidence" value="ECO:0007669"/>
    <property type="project" value="TreeGrafter"/>
</dbReference>
<protein>
    <recommendedName>
        <fullName evidence="3">Cof-type HAD-IIB family hydrolase</fullName>
    </recommendedName>
</protein>
<dbReference type="InterPro" id="IPR000150">
    <property type="entry name" value="Cof"/>
</dbReference>
<evidence type="ECO:0000313" key="2">
    <source>
        <dbReference type="Proteomes" id="UP000182584"/>
    </source>
</evidence>
<name>A0A1H9N3X1_BUTFI</name>
<dbReference type="SFLD" id="SFLDS00003">
    <property type="entry name" value="Haloacid_Dehalogenase"/>
    <property type="match status" value="1"/>
</dbReference>
<dbReference type="RefSeq" id="WP_074754514.1">
    <property type="nucleotide sequence ID" value="NZ_FOGJ01000004.1"/>
</dbReference>
<dbReference type="NCBIfam" id="TIGR01484">
    <property type="entry name" value="HAD-SF-IIB"/>
    <property type="match status" value="1"/>
</dbReference>
<dbReference type="SUPFAM" id="SSF56784">
    <property type="entry name" value="HAD-like"/>
    <property type="match status" value="1"/>
</dbReference>